<evidence type="ECO:0008006" key="4">
    <source>
        <dbReference type="Google" id="ProtNLM"/>
    </source>
</evidence>
<name>A0A2D6LQG7_9ARCH</name>
<proteinExistence type="predicted"/>
<dbReference type="AlphaFoldDB" id="A0A2D6LQG7"/>
<organism evidence="2 3">
    <name type="scientific">Candidatus Iainarchaeum sp</name>
    <dbReference type="NCBI Taxonomy" id="3101447"/>
    <lineage>
        <taxon>Archaea</taxon>
        <taxon>Candidatus Iainarchaeota</taxon>
        <taxon>Candidatus Iainarchaeia</taxon>
        <taxon>Candidatus Iainarchaeales</taxon>
        <taxon>Candidatus Iainarchaeaceae</taxon>
        <taxon>Candidatus Iainarchaeum</taxon>
    </lineage>
</organism>
<comment type="caution">
    <text evidence="2">The sequence shown here is derived from an EMBL/GenBank/DDBJ whole genome shotgun (WGS) entry which is preliminary data.</text>
</comment>
<keyword evidence="1" id="KW-0472">Membrane</keyword>
<evidence type="ECO:0000313" key="3">
    <source>
        <dbReference type="Proteomes" id="UP000226712"/>
    </source>
</evidence>
<keyword evidence="1" id="KW-0812">Transmembrane</keyword>
<keyword evidence="1" id="KW-1133">Transmembrane helix</keyword>
<evidence type="ECO:0000313" key="2">
    <source>
        <dbReference type="EMBL" id="MAG18421.1"/>
    </source>
</evidence>
<reference evidence="3" key="1">
    <citation type="submission" date="2017-09" db="EMBL/GenBank/DDBJ databases">
        <title>The Reconstruction of 2,631 Draft Metagenome-Assembled Genomes from the Global Oceans.</title>
        <authorList>
            <person name="Tully B.J."/>
            <person name="Graham E.D."/>
            <person name="Heidelberg J.F."/>
        </authorList>
    </citation>
    <scope>NUCLEOTIDE SEQUENCE [LARGE SCALE GENOMIC DNA]</scope>
</reference>
<protein>
    <recommendedName>
        <fullName evidence="4">Class III signal peptide-containing protein</fullName>
    </recommendedName>
</protein>
<sequence>MIEKKGQGTTEYLIILAVIIVVALVVAGVMGWFPGLGTQITEQQSRAYWQSTSPLAITQWDNDGTNIDFILRNQTTDKIQIDDISVDGLALGLADVNIAVGGQTTFTDTDVTCTAGDVYQYDIVLTYTVQNGLVAAKQTGSKPLVGICS</sequence>
<dbReference type="EMBL" id="NZBD01000016">
    <property type="protein sequence ID" value="MAG18421.1"/>
    <property type="molecule type" value="Genomic_DNA"/>
</dbReference>
<feature type="transmembrane region" description="Helical" evidence="1">
    <location>
        <begin position="12"/>
        <end position="33"/>
    </location>
</feature>
<gene>
    <name evidence="2" type="ORF">CL944_03030</name>
</gene>
<accession>A0A2D6LQG7</accession>
<dbReference type="Proteomes" id="UP000226712">
    <property type="component" value="Unassembled WGS sequence"/>
</dbReference>
<evidence type="ECO:0000256" key="1">
    <source>
        <dbReference type="SAM" id="Phobius"/>
    </source>
</evidence>